<accession>A0ABS4IUG8</accession>
<dbReference type="Pfam" id="PF13416">
    <property type="entry name" value="SBP_bac_8"/>
    <property type="match status" value="1"/>
</dbReference>
<organism evidence="1 2">
    <name type="scientific">Paenibacillus eucommiae</name>
    <dbReference type="NCBI Taxonomy" id="1355755"/>
    <lineage>
        <taxon>Bacteria</taxon>
        <taxon>Bacillati</taxon>
        <taxon>Bacillota</taxon>
        <taxon>Bacilli</taxon>
        <taxon>Bacillales</taxon>
        <taxon>Paenibacillaceae</taxon>
        <taxon>Paenibacillus</taxon>
    </lineage>
</organism>
<dbReference type="Proteomes" id="UP001519287">
    <property type="component" value="Unassembled WGS sequence"/>
</dbReference>
<sequence>MMRKEMRRGLALAVALVLLLSIVLAGCGKSDGGSQEPNGEKKDAGAEKKEEITVSIYDRGNIPAEEGTPVKNRWTDWINENAPVKVNFVAIPRWEEDQKYNTLLASGNVPDLIMNWSPKLRSRLYGQNMLLPLDEWIEKHSPAYKKVLEQYPAMKTLGTRDDGKLYQLGGVAKMEPSLAMWIRADWLKKLNLEVPATTEELFAVMKAFAEQDPDGNNKKDTYGAHLSFVGGKIIENMFGADNAVGWYLNNGAYIHDWDRTAAAAAYKKRMYDAGLVDKDFLTDQNGEKAQQDFVNGRLGVYGVLGVAQPRGFQIFETLKNNNPNAEIIAIPLPKSEFGQFSPEVSPPYSISAVVNKQAKNPEAVMKYIDFLLQDSTQRTLKYGLEDVHWKADANGCPAPIDVEKNSKELSWNFDLSMLAQPISEGDCLDYAATQLNPEKPLEKAYIEIVKQAREVYLSPERPIQQDIDLSTSPELPQDLTLNKETALKAAQDIFAKSIVGGAAYPIDKALTDAKAVWEKGGGIQVDEATAEWYAKNKENILLTKDYYDKK</sequence>
<evidence type="ECO:0000313" key="1">
    <source>
        <dbReference type="EMBL" id="MBP1990730.1"/>
    </source>
</evidence>
<dbReference type="PANTHER" id="PTHR43649:SF12">
    <property type="entry name" value="DIACETYLCHITOBIOSE BINDING PROTEIN DASA"/>
    <property type="match status" value="1"/>
</dbReference>
<evidence type="ECO:0000313" key="2">
    <source>
        <dbReference type="Proteomes" id="UP001519287"/>
    </source>
</evidence>
<dbReference type="RefSeq" id="WP_209971495.1">
    <property type="nucleotide sequence ID" value="NZ_JAGGLB010000006.1"/>
</dbReference>
<protein>
    <submittedName>
        <fullName evidence="1">Aldouronate transport system substrate-binding protein</fullName>
    </submittedName>
</protein>
<dbReference type="SUPFAM" id="SSF53850">
    <property type="entry name" value="Periplasmic binding protein-like II"/>
    <property type="match status" value="1"/>
</dbReference>
<name>A0ABS4IUG8_9BACL</name>
<dbReference type="EMBL" id="JAGGLB010000006">
    <property type="protein sequence ID" value="MBP1990730.1"/>
    <property type="molecule type" value="Genomic_DNA"/>
</dbReference>
<dbReference type="PROSITE" id="PS51257">
    <property type="entry name" value="PROKAR_LIPOPROTEIN"/>
    <property type="match status" value="1"/>
</dbReference>
<reference evidence="1 2" key="1">
    <citation type="submission" date="2021-03" db="EMBL/GenBank/DDBJ databases">
        <title>Genomic Encyclopedia of Type Strains, Phase IV (KMG-IV): sequencing the most valuable type-strain genomes for metagenomic binning, comparative biology and taxonomic classification.</title>
        <authorList>
            <person name="Goeker M."/>
        </authorList>
    </citation>
    <scope>NUCLEOTIDE SEQUENCE [LARGE SCALE GENOMIC DNA]</scope>
    <source>
        <strain evidence="1 2">DSM 26048</strain>
    </source>
</reference>
<gene>
    <name evidence="1" type="ORF">J2Z66_002336</name>
</gene>
<dbReference type="Gene3D" id="3.40.190.10">
    <property type="entry name" value="Periplasmic binding protein-like II"/>
    <property type="match status" value="2"/>
</dbReference>
<dbReference type="PANTHER" id="PTHR43649">
    <property type="entry name" value="ARABINOSE-BINDING PROTEIN-RELATED"/>
    <property type="match status" value="1"/>
</dbReference>
<comment type="caution">
    <text evidence="1">The sequence shown here is derived from an EMBL/GenBank/DDBJ whole genome shotgun (WGS) entry which is preliminary data.</text>
</comment>
<proteinExistence type="predicted"/>
<dbReference type="InterPro" id="IPR050490">
    <property type="entry name" value="Bact_solute-bd_prot1"/>
</dbReference>
<dbReference type="InterPro" id="IPR006059">
    <property type="entry name" value="SBP"/>
</dbReference>
<keyword evidence="2" id="KW-1185">Reference proteome</keyword>